<dbReference type="AlphaFoldDB" id="A0A8J4EL22"/>
<keyword evidence="2" id="KW-0472">Membrane</keyword>
<keyword evidence="4" id="KW-1185">Reference proteome</keyword>
<evidence type="ECO:0000313" key="3">
    <source>
        <dbReference type="EMBL" id="GIL25134.1"/>
    </source>
</evidence>
<evidence type="ECO:0000256" key="1">
    <source>
        <dbReference type="SAM" id="MobiDB-lite"/>
    </source>
</evidence>
<feature type="transmembrane region" description="Helical" evidence="2">
    <location>
        <begin position="106"/>
        <end position="125"/>
    </location>
</feature>
<keyword evidence="2" id="KW-1133">Transmembrane helix</keyword>
<gene>
    <name evidence="3" type="ORF">NUM_03890</name>
</gene>
<name>A0A8J4EL22_9ACTN</name>
<dbReference type="InterPro" id="IPR025695">
    <property type="entry name" value="DoxX-like"/>
</dbReference>
<dbReference type="Pfam" id="PF13781">
    <property type="entry name" value="DoxX_3"/>
    <property type="match status" value="1"/>
</dbReference>
<protein>
    <recommendedName>
        <fullName evidence="5">DoxX family protein</fullName>
    </recommendedName>
</protein>
<accession>A0A8J4EL22</accession>
<feature type="region of interest" description="Disordered" evidence="1">
    <location>
        <begin position="1"/>
        <end position="21"/>
    </location>
</feature>
<evidence type="ECO:0000256" key="2">
    <source>
        <dbReference type="SAM" id="Phobius"/>
    </source>
</evidence>
<dbReference type="RefSeq" id="WP_207122775.1">
    <property type="nucleotide sequence ID" value="NZ_BOPO01000004.1"/>
</dbReference>
<keyword evidence="2" id="KW-0812">Transmembrane</keyword>
<dbReference type="EMBL" id="BOPO01000004">
    <property type="protein sequence ID" value="GIL25134.1"/>
    <property type="molecule type" value="Genomic_DNA"/>
</dbReference>
<dbReference type="Proteomes" id="UP000614996">
    <property type="component" value="Unassembled WGS sequence"/>
</dbReference>
<sequence>MTRPEPAEALPVPWRDPPGGREGVLPRDASARWYAGAHRIAAAAVALVWWYEGIWDKILAGSADQRAIVASVPWLPTALVPDAVLAIGVAEVGLGLWVLTGARPRLAALAQTVALVAFNAGGLLFGHRYLSQPAPMLARNLAFLALGWLVALSARRSGRRP</sequence>
<feature type="transmembrane region" description="Helical" evidence="2">
    <location>
        <begin position="137"/>
        <end position="154"/>
    </location>
</feature>
<evidence type="ECO:0008006" key="5">
    <source>
        <dbReference type="Google" id="ProtNLM"/>
    </source>
</evidence>
<proteinExistence type="predicted"/>
<feature type="transmembrane region" description="Helical" evidence="2">
    <location>
        <begin position="79"/>
        <end position="99"/>
    </location>
</feature>
<comment type="caution">
    <text evidence="3">The sequence shown here is derived from an EMBL/GenBank/DDBJ whole genome shotgun (WGS) entry which is preliminary data.</text>
</comment>
<evidence type="ECO:0000313" key="4">
    <source>
        <dbReference type="Proteomes" id="UP000614996"/>
    </source>
</evidence>
<organism evidence="3 4">
    <name type="scientific">Actinocatenispora comari</name>
    <dbReference type="NCBI Taxonomy" id="2807577"/>
    <lineage>
        <taxon>Bacteria</taxon>
        <taxon>Bacillati</taxon>
        <taxon>Actinomycetota</taxon>
        <taxon>Actinomycetes</taxon>
        <taxon>Micromonosporales</taxon>
        <taxon>Micromonosporaceae</taxon>
        <taxon>Actinocatenispora</taxon>
    </lineage>
</organism>
<reference evidence="4" key="1">
    <citation type="journal article" date="2021" name="Int. J. Syst. Evol. Microbiol.">
        <title>Actinocatenispora comari sp. nov., an endophytic actinomycete isolated from aerial parts of Comarum salesowianum.</title>
        <authorList>
            <person name="Oyunbileg N."/>
            <person name="Iizaka Y."/>
            <person name="Hamada M."/>
            <person name="Davaapurev B.O."/>
            <person name="Fukumoto A."/>
            <person name="Tsetseg B."/>
            <person name="Kato F."/>
            <person name="Tamura T."/>
            <person name="Batkhuu J."/>
            <person name="Anzai Y."/>
        </authorList>
    </citation>
    <scope>NUCLEOTIDE SEQUENCE [LARGE SCALE GENOMIC DNA]</scope>
    <source>
        <strain evidence="4">NUM-2625</strain>
    </source>
</reference>